<dbReference type="InterPro" id="IPR015421">
    <property type="entry name" value="PyrdxlP-dep_Trfase_major"/>
</dbReference>
<dbReference type="Gene3D" id="3.40.640.10">
    <property type="entry name" value="Type I PLP-dependent aspartate aminotransferase-like (Major domain)"/>
    <property type="match status" value="1"/>
</dbReference>
<reference evidence="3 4" key="1">
    <citation type="submission" date="2017-10" db="EMBL/GenBank/DDBJ databases">
        <title>The draft genome sequence of Lewinella nigricans NBRC 102662.</title>
        <authorList>
            <person name="Wang K."/>
        </authorList>
    </citation>
    <scope>NUCLEOTIDE SEQUENCE [LARGE SCALE GENOMIC DNA]</scope>
    <source>
        <strain evidence="3 4">NBRC 102662</strain>
    </source>
</reference>
<dbReference type="PANTHER" id="PTHR43092">
    <property type="entry name" value="L-CYSTEINE DESULFHYDRASE"/>
    <property type="match status" value="1"/>
</dbReference>
<evidence type="ECO:0000259" key="2">
    <source>
        <dbReference type="Pfam" id="PF00266"/>
    </source>
</evidence>
<dbReference type="Proteomes" id="UP000223913">
    <property type="component" value="Unassembled WGS sequence"/>
</dbReference>
<protein>
    <recommendedName>
        <fullName evidence="2">Aminotransferase class V domain-containing protein</fullName>
    </recommendedName>
</protein>
<dbReference type="RefSeq" id="WP_099155002.1">
    <property type="nucleotide sequence ID" value="NZ_PDUD01000052.1"/>
</dbReference>
<evidence type="ECO:0000313" key="3">
    <source>
        <dbReference type="EMBL" id="PHN01569.1"/>
    </source>
</evidence>
<dbReference type="OrthoDB" id="9804366at2"/>
<dbReference type="InterPro" id="IPR000192">
    <property type="entry name" value="Aminotrans_V_dom"/>
</dbReference>
<keyword evidence="4" id="KW-1185">Reference proteome</keyword>
<dbReference type="EMBL" id="PDUD01000052">
    <property type="protein sequence ID" value="PHN01569.1"/>
    <property type="molecule type" value="Genomic_DNA"/>
</dbReference>
<proteinExistence type="predicted"/>
<accession>A0A2D0N099</accession>
<evidence type="ECO:0000313" key="4">
    <source>
        <dbReference type="Proteomes" id="UP000223913"/>
    </source>
</evidence>
<dbReference type="AlphaFoldDB" id="A0A2D0N099"/>
<name>A0A2D0N099_FLAN2</name>
<comment type="caution">
    <text evidence="3">The sequence shown here is derived from an EMBL/GenBank/DDBJ whole genome shotgun (WGS) entry which is preliminary data.</text>
</comment>
<keyword evidence="1" id="KW-0663">Pyridoxal phosphate</keyword>
<sequence length="414" mass="45294">MSARRKFIKNSTFGLWGLNTLFQKEKPMDAPPTPEDLANAPNDEILFQLIRKSLLLPEDLIYLNTGSLGPSTRQVVGTVSAAMHELEANPVGNNWGSLGTRMEAVRGKVADFIGASVEEIILTRNTTEGINLLGTCLDLQPGDEILTTNHEHGGGENGLFYLAETKGAVVKQIEMPLAAESAGQIVELVQAGMTDRTRVVMLSHVSTITGMRMPFEQISAITRPRNILLVADGAQAPGQIRVDVDRLGVDLYSSSGHKWLMGPKETGFLYIRKAVQERIQAVFTRNSNKAYSAASGTRNVATIIGLGESLDLQQTIGIDKIEKRCRELADYCADQLRGRPGLRIISPAAPELKSGIVSILLDEASNRAIFEKMREDNIIIKLLPGYNALRFSLHIFNTRADVDRMLGKLAEVMG</sequence>
<feature type="domain" description="Aminotransferase class V" evidence="2">
    <location>
        <begin position="74"/>
        <end position="404"/>
    </location>
</feature>
<dbReference type="PANTHER" id="PTHR43092:SF2">
    <property type="entry name" value="HERCYNYLCYSTEINE SULFOXIDE LYASE"/>
    <property type="match status" value="1"/>
</dbReference>
<organism evidence="3 4">
    <name type="scientific">Flavilitoribacter nigricans (strain ATCC 23147 / DSM 23189 / NBRC 102662 / NCIMB 1420 / SS-2)</name>
    <name type="common">Lewinella nigricans</name>
    <dbReference type="NCBI Taxonomy" id="1122177"/>
    <lineage>
        <taxon>Bacteria</taxon>
        <taxon>Pseudomonadati</taxon>
        <taxon>Bacteroidota</taxon>
        <taxon>Saprospiria</taxon>
        <taxon>Saprospirales</taxon>
        <taxon>Lewinellaceae</taxon>
        <taxon>Flavilitoribacter</taxon>
    </lineage>
</organism>
<dbReference type="Gene3D" id="3.90.1150.10">
    <property type="entry name" value="Aspartate Aminotransferase, domain 1"/>
    <property type="match status" value="1"/>
</dbReference>
<dbReference type="SUPFAM" id="SSF53383">
    <property type="entry name" value="PLP-dependent transferases"/>
    <property type="match status" value="1"/>
</dbReference>
<gene>
    <name evidence="3" type="ORF">CRP01_36320</name>
</gene>
<dbReference type="InterPro" id="IPR015424">
    <property type="entry name" value="PyrdxlP-dep_Trfase"/>
</dbReference>
<dbReference type="Pfam" id="PF00266">
    <property type="entry name" value="Aminotran_5"/>
    <property type="match status" value="1"/>
</dbReference>
<evidence type="ECO:0000256" key="1">
    <source>
        <dbReference type="ARBA" id="ARBA00022898"/>
    </source>
</evidence>
<dbReference type="InterPro" id="IPR015422">
    <property type="entry name" value="PyrdxlP-dep_Trfase_small"/>
</dbReference>